<evidence type="ECO:0000256" key="15">
    <source>
        <dbReference type="PIRNR" id="PIRNR017288"/>
    </source>
</evidence>
<evidence type="ECO:0000256" key="4">
    <source>
        <dbReference type="ARBA" id="ARBA00022516"/>
    </source>
</evidence>
<dbReference type="EC" id="2.7.4.2" evidence="3 15"/>
<dbReference type="Pfam" id="PF00288">
    <property type="entry name" value="GHMP_kinases_N"/>
    <property type="match status" value="1"/>
</dbReference>
<dbReference type="OMA" id="LVIHRTM"/>
<evidence type="ECO:0000256" key="1">
    <source>
        <dbReference type="ARBA" id="ARBA00005017"/>
    </source>
</evidence>
<keyword evidence="18" id="KW-1185">Reference proteome</keyword>
<dbReference type="Gene3D" id="3.30.70.890">
    <property type="entry name" value="GHMP kinase, C-terminal domain"/>
    <property type="match status" value="1"/>
</dbReference>
<evidence type="ECO:0000256" key="13">
    <source>
        <dbReference type="ARBA" id="ARBA00023221"/>
    </source>
</evidence>
<dbReference type="UniPathway" id="UPA00057">
    <property type="reaction ID" value="UER00099"/>
</dbReference>
<dbReference type="GO" id="GO:0004631">
    <property type="term" value="F:phosphomevalonate kinase activity"/>
    <property type="evidence" value="ECO:0007669"/>
    <property type="project" value="UniProtKB-UniRule"/>
</dbReference>
<keyword evidence="4 15" id="KW-0444">Lipid biosynthesis</keyword>
<dbReference type="STRING" id="1173701.A0A066XJ88"/>
<sequence length="456" mass="48218">MTASMTSNPTTTAVSAPGKVLLAGGYLVLDRAYTGLVFGLSARINVVASEIHTMPGVHLTEIVVESPQFVDAVWRYGFHLAPEDGGITVTQLHVGSKINRNPFVETTLSYALTYIASINKQRPNHVLTSTRLVILADNDYYSLPTATAAAIAAPIAGKGSRFARYPYTIGEAHKTGLGSSAALVTSLTAALLTHHLPTALFDLTSEAGKQTLHNLAQAAHCAAQGKIGSGFDVAAAVFGSCRYRRFSPSLLSDLTSPGTPGFADALVRKVDEMLAWDVEVDKAGVSLPEGVCLRMCDVDCGSQTVGMVKKVLEWRKGSPEASKALWDDLQARNEDLAGVLRAGQVEGVGPAIAAVRELIRAMGEGSGVPIEPASQTELLDALGGLEGVLGGVVPGAGGFDALALVMRDDESTRKRVEGFLEGWSKDKGGRVRLLGVRGEMDGARREDLDEYAEWLS</sequence>
<gene>
    <name evidence="17" type="ORF">CSUB01_01222</name>
</gene>
<evidence type="ECO:0000259" key="16">
    <source>
        <dbReference type="Pfam" id="PF00288"/>
    </source>
</evidence>
<evidence type="ECO:0000256" key="11">
    <source>
        <dbReference type="ARBA" id="ARBA00023098"/>
    </source>
</evidence>
<dbReference type="AlphaFoldDB" id="A0A066XJ88"/>
<dbReference type="GO" id="GO:0006696">
    <property type="term" value="P:ergosterol biosynthetic process"/>
    <property type="evidence" value="ECO:0007669"/>
    <property type="project" value="TreeGrafter"/>
</dbReference>
<keyword evidence="7 15" id="KW-0418">Kinase</keyword>
<dbReference type="InterPro" id="IPR006204">
    <property type="entry name" value="GHMP_kinase_N_dom"/>
</dbReference>
<dbReference type="PANTHER" id="PTHR31814">
    <property type="match status" value="1"/>
</dbReference>
<dbReference type="InterPro" id="IPR020568">
    <property type="entry name" value="Ribosomal_Su5_D2-typ_SF"/>
</dbReference>
<dbReference type="Gene3D" id="3.30.230.10">
    <property type="match status" value="1"/>
</dbReference>
<organism evidence="17 18">
    <name type="scientific">Colletotrichum sublineola</name>
    <name type="common">Sorghum anthracnose fungus</name>
    <dbReference type="NCBI Taxonomy" id="1173701"/>
    <lineage>
        <taxon>Eukaryota</taxon>
        <taxon>Fungi</taxon>
        <taxon>Dikarya</taxon>
        <taxon>Ascomycota</taxon>
        <taxon>Pezizomycotina</taxon>
        <taxon>Sordariomycetes</taxon>
        <taxon>Hypocreomycetidae</taxon>
        <taxon>Glomerellales</taxon>
        <taxon>Glomerellaceae</taxon>
        <taxon>Colletotrichum</taxon>
        <taxon>Colletotrichum graminicola species complex</taxon>
    </lineage>
</organism>
<dbReference type="InterPro" id="IPR036554">
    <property type="entry name" value="GHMP_kinase_C_sf"/>
</dbReference>
<keyword evidence="9 15" id="KW-0752">Steroid biosynthesis</keyword>
<reference evidence="18" key="1">
    <citation type="journal article" date="2014" name="Genome Announc.">
        <title>Draft genome sequence of Colletotrichum sublineola, a destructive pathogen of cultivated sorghum.</title>
        <authorList>
            <person name="Baroncelli R."/>
            <person name="Sanz-Martin J.M."/>
            <person name="Rech G.E."/>
            <person name="Sukno S.A."/>
            <person name="Thon M.R."/>
        </authorList>
    </citation>
    <scope>NUCLEOTIDE SEQUENCE [LARGE SCALE GENOMIC DNA]</scope>
    <source>
        <strain evidence="18">TX430BB</strain>
    </source>
</reference>
<dbReference type="PANTHER" id="PTHR31814:SF2">
    <property type="entry name" value="PHOSPHOMEVALONATE KINASE"/>
    <property type="match status" value="1"/>
</dbReference>
<feature type="domain" description="GHMP kinase N-terminal" evidence="16">
    <location>
        <begin position="174"/>
        <end position="239"/>
    </location>
</feature>
<keyword evidence="5 15" id="KW-0808">Transferase</keyword>
<comment type="catalytic activity">
    <reaction evidence="14">
        <text>(R)-5-phosphomevalonate + ATP = (R)-5-diphosphomevalonate + ADP</text>
        <dbReference type="Rhea" id="RHEA:16341"/>
        <dbReference type="ChEBI" id="CHEBI:30616"/>
        <dbReference type="ChEBI" id="CHEBI:57557"/>
        <dbReference type="ChEBI" id="CHEBI:58146"/>
        <dbReference type="ChEBI" id="CHEBI:456216"/>
        <dbReference type="EC" id="2.7.4.2"/>
    </reaction>
    <physiologicalReaction direction="left-to-right" evidence="14">
        <dbReference type="Rhea" id="RHEA:16342"/>
    </physiologicalReaction>
</comment>
<evidence type="ECO:0000256" key="6">
    <source>
        <dbReference type="ARBA" id="ARBA00022741"/>
    </source>
</evidence>
<dbReference type="GO" id="GO:0019287">
    <property type="term" value="P:isopentenyl diphosphate biosynthetic process, mevalonate pathway"/>
    <property type="evidence" value="ECO:0007669"/>
    <property type="project" value="UniProtKB-UniRule"/>
</dbReference>
<evidence type="ECO:0000256" key="5">
    <source>
        <dbReference type="ARBA" id="ARBA00022679"/>
    </source>
</evidence>
<protein>
    <recommendedName>
        <fullName evidence="3 15">Phosphomevalonate kinase</fullName>
        <ecNumber evidence="3 15">2.7.4.2</ecNumber>
    </recommendedName>
</protein>
<dbReference type="SUPFAM" id="SSF55060">
    <property type="entry name" value="GHMP Kinase, C-terminal domain"/>
    <property type="match status" value="1"/>
</dbReference>
<dbReference type="GO" id="GO:0010142">
    <property type="term" value="P:farnesyl diphosphate biosynthetic process, mevalonate pathway"/>
    <property type="evidence" value="ECO:0007669"/>
    <property type="project" value="TreeGrafter"/>
</dbReference>
<name>A0A066XJ88_COLSU</name>
<dbReference type="HOGENOM" id="CLU_022059_1_0_1"/>
<evidence type="ECO:0000313" key="17">
    <source>
        <dbReference type="EMBL" id="KDN67694.1"/>
    </source>
</evidence>
<dbReference type="SUPFAM" id="SSF54211">
    <property type="entry name" value="Ribosomal protein S5 domain 2-like"/>
    <property type="match status" value="1"/>
</dbReference>
<dbReference type="GO" id="GO:0005777">
    <property type="term" value="C:peroxisome"/>
    <property type="evidence" value="ECO:0007669"/>
    <property type="project" value="TreeGrafter"/>
</dbReference>
<dbReference type="InterPro" id="IPR035102">
    <property type="entry name" value="Phosphomevalonate_kinase"/>
</dbReference>
<evidence type="ECO:0000256" key="7">
    <source>
        <dbReference type="ARBA" id="ARBA00022777"/>
    </source>
</evidence>
<evidence type="ECO:0000313" key="18">
    <source>
        <dbReference type="Proteomes" id="UP000027238"/>
    </source>
</evidence>
<proteinExistence type="inferred from homology"/>
<dbReference type="PIRSF" id="PIRSF017288">
    <property type="entry name" value="PMK_GHMP_euk"/>
    <property type="match status" value="1"/>
</dbReference>
<evidence type="ECO:0000256" key="14">
    <source>
        <dbReference type="ARBA" id="ARBA00029326"/>
    </source>
</evidence>
<comment type="similarity">
    <text evidence="2 15">Belongs to the GHMP kinase family. Mevalonate kinase subfamily.</text>
</comment>
<dbReference type="Proteomes" id="UP000027238">
    <property type="component" value="Unassembled WGS sequence"/>
</dbReference>
<comment type="pathway">
    <text evidence="1 15">Isoprenoid biosynthesis; isopentenyl diphosphate biosynthesis via mevalonate pathway; isopentenyl diphosphate from (R)-mevalonate: step 2/3.</text>
</comment>
<evidence type="ECO:0000256" key="10">
    <source>
        <dbReference type="ARBA" id="ARBA00023011"/>
    </source>
</evidence>
<evidence type="ECO:0000256" key="12">
    <source>
        <dbReference type="ARBA" id="ARBA00023166"/>
    </source>
</evidence>
<evidence type="ECO:0000256" key="3">
    <source>
        <dbReference type="ARBA" id="ARBA00012958"/>
    </source>
</evidence>
<accession>A0A066XJ88</accession>
<keyword evidence="8" id="KW-0067">ATP-binding</keyword>
<keyword evidence="13 15" id="KW-0753">Steroid metabolism</keyword>
<evidence type="ECO:0000256" key="9">
    <source>
        <dbReference type="ARBA" id="ARBA00022955"/>
    </source>
</evidence>
<dbReference type="InterPro" id="IPR014721">
    <property type="entry name" value="Ribsml_uS5_D2-typ_fold_subgr"/>
</dbReference>
<keyword evidence="11 15" id="KW-0443">Lipid metabolism</keyword>
<evidence type="ECO:0000256" key="2">
    <source>
        <dbReference type="ARBA" id="ARBA00006495"/>
    </source>
</evidence>
<keyword evidence="12" id="KW-1207">Sterol metabolism</keyword>
<dbReference type="eggNOG" id="KOG4519">
    <property type="taxonomic scope" value="Eukaryota"/>
</dbReference>
<keyword evidence="6" id="KW-0547">Nucleotide-binding</keyword>
<dbReference type="EMBL" id="JMSE01000785">
    <property type="protein sequence ID" value="KDN67694.1"/>
    <property type="molecule type" value="Genomic_DNA"/>
</dbReference>
<dbReference type="GO" id="GO:0005524">
    <property type="term" value="F:ATP binding"/>
    <property type="evidence" value="ECO:0007669"/>
    <property type="project" value="UniProtKB-UniRule"/>
</dbReference>
<dbReference type="InterPro" id="IPR016005">
    <property type="entry name" value="Erg8"/>
</dbReference>
<evidence type="ECO:0000256" key="8">
    <source>
        <dbReference type="ARBA" id="ARBA00022840"/>
    </source>
</evidence>
<comment type="caution">
    <text evidence="17">The sequence shown here is derived from an EMBL/GenBank/DDBJ whole genome shotgun (WGS) entry which is preliminary data.</text>
</comment>
<keyword evidence="10" id="KW-0756">Sterol biosynthesis</keyword>
<dbReference type="OrthoDB" id="10262935at2759"/>